<dbReference type="PROSITE" id="PS50157">
    <property type="entry name" value="ZINC_FINGER_C2H2_2"/>
    <property type="match status" value="2"/>
</dbReference>
<reference evidence="4 5" key="1">
    <citation type="submission" date="2022-01" db="EMBL/GenBank/DDBJ databases">
        <title>A high-quality chromosome-level genome assembly of rohu carp, Labeo rohita.</title>
        <authorList>
            <person name="Arick M.A. II"/>
            <person name="Hsu C.-Y."/>
            <person name="Magbanua Z."/>
            <person name="Pechanova O."/>
            <person name="Grover C."/>
            <person name="Miller E."/>
            <person name="Thrash A."/>
            <person name="Ezzel L."/>
            <person name="Alam S."/>
            <person name="Benzie J."/>
            <person name="Hamilton M."/>
            <person name="Karsi A."/>
            <person name="Lawrence M.L."/>
            <person name="Peterson D.G."/>
        </authorList>
    </citation>
    <scope>NUCLEOTIDE SEQUENCE [LARGE SCALE GENOMIC DNA]</scope>
    <source>
        <strain evidence="5">BAU-BD-2019</strain>
        <tissue evidence="4">Blood</tissue>
    </source>
</reference>
<dbReference type="Proteomes" id="UP000830375">
    <property type="component" value="Unassembled WGS sequence"/>
</dbReference>
<gene>
    <name evidence="4" type="ORF">H4Q32_000753</name>
</gene>
<feature type="domain" description="C2H2-type" evidence="3">
    <location>
        <begin position="71"/>
        <end position="100"/>
    </location>
</feature>
<feature type="region of interest" description="Disordered" evidence="2">
    <location>
        <begin position="150"/>
        <end position="174"/>
    </location>
</feature>
<organism evidence="4 5">
    <name type="scientific">Labeo rohita</name>
    <name type="common">Indian major carp</name>
    <name type="synonym">Cyprinus rohita</name>
    <dbReference type="NCBI Taxonomy" id="84645"/>
    <lineage>
        <taxon>Eukaryota</taxon>
        <taxon>Metazoa</taxon>
        <taxon>Chordata</taxon>
        <taxon>Craniata</taxon>
        <taxon>Vertebrata</taxon>
        <taxon>Euteleostomi</taxon>
        <taxon>Actinopterygii</taxon>
        <taxon>Neopterygii</taxon>
        <taxon>Teleostei</taxon>
        <taxon>Ostariophysi</taxon>
        <taxon>Cypriniformes</taxon>
        <taxon>Cyprinidae</taxon>
        <taxon>Labeoninae</taxon>
        <taxon>Labeonini</taxon>
        <taxon>Labeo</taxon>
    </lineage>
</organism>
<evidence type="ECO:0000256" key="2">
    <source>
        <dbReference type="SAM" id="MobiDB-lite"/>
    </source>
</evidence>
<feature type="region of interest" description="Disordered" evidence="2">
    <location>
        <begin position="966"/>
        <end position="985"/>
    </location>
</feature>
<sequence>MITCVFCKRKLDTLRGYVLHCKVHRNEPCCLFKCVGANCSQTFTTYSAFKGHFYRVHNAPQAAPIAVVADLKCAVSLCARRFHTVKELVSHLNDHIGEGRSVSCPVSGCKHVFTKKPSFTSHMCRKHKACSPDGIDNMYRETRPQPPDVIASTDNSENTHEAMPTASAASDMPENDSQSYVRNMCLLYLKLQGQLLIPASTIQTVVEEMQNVHELGQAYTITRVSSFLKNDMSLSDEAVSKICDCIKESDLFSACHQGQLRTTYSRNQTFTKMFNYTEPQKVALGMDENMTQKFAYYIPVAETLKSFLQSPLGRNTQSQQFGDPDVEVFMDLYDGQNFKCHQFFNENPESLKLILYQDAFEIVNPLGSAKKMHKVLAVYMSLANLPIHLRSNTDNMFLVLMMTLSVFGVAKVFSELLADLKSLETDGINVDGQTVKGGLYCIAGDNLGSHCIGGFTENFSRSQYFCRYCEITRSEFVADLNVCCPLRTPETYDAAVADLQTENIQEVRGIKVNSVFNALESFHVSQPGLPPCLGHDLFEGVLSYDLTLYLKNIIKKKKWFTYSLLNRRIKQLKYKGSEALTKPCAVNPDRDKLSGQAIQNWNLLRLLPVLIGDKVQNHEDEVWQLALQLKDIVDLICAQNISLSQIAYLDILIQEYLELRKMLFPEMYQAYLLAGQECSKLLQVKDSCAFYPNLYSNTIKHAVRELAFSESNTTVTTDIQYKGTAYKKGQFLVYRKDEYMEFGELLLILIHNDTSVYVLMDIHKGTFLSEYHLYSVTKDSLGLRCHFVFSANMTDSERTFLDVAIMEVLPQLQAVNKNILEEHLQSIGVETYDDLRFVTEADLMTALRPVEARKLLSAWKQKYHTPEKSSLSSVEASPTQSLPSLSVSPQSSSSSSSSSPGLDTQWDVNFEIPWSKKYSTDVAAKMVAKYPSSLQDVIEGDIVGTGYHSLVKQLQNRIENVRRTSTTKIRKRKHQTDDSDQTDEIPLEERAAMQDTYGCIKWNVKFLPLEETQESQKQKMEKLKVMFQHSDANPEEVKCLMKSTFYTQRQHVNQGKSIKCLREEWSFWFDELGMSVHFMELTGIDLKETFTRNLDLKGKRLLDYMTTVCVNKSKKFLQNYARLQRMRGQRSGCSDDVIEMILLLLSYFEEEESMFFHVEDTCLAEEVQLEQVPLTPVVIVCGQSCYSSTRYMLSLDRNLINTNISSFISALCLMFGSYYCFNMHYPSELASTLEFLQRCTNFFSVCLRRVLKVH</sequence>
<evidence type="ECO:0000313" key="4">
    <source>
        <dbReference type="EMBL" id="KAI2650707.1"/>
    </source>
</evidence>
<feature type="domain" description="C2H2-type" evidence="3">
    <location>
        <begin position="32"/>
        <end position="62"/>
    </location>
</feature>
<accession>A0ABQ8LJ59</accession>
<dbReference type="PROSITE" id="PS00028">
    <property type="entry name" value="ZINC_FINGER_C2H2_1"/>
    <property type="match status" value="3"/>
</dbReference>
<dbReference type="PANTHER" id="PTHR31025:SF30">
    <property type="entry name" value="SI:DKEY-15H8.17"/>
    <property type="match status" value="1"/>
</dbReference>
<protein>
    <submittedName>
        <fullName evidence="4">Metal regulatory transcription factor 1</fullName>
    </submittedName>
</protein>
<comment type="caution">
    <text evidence="4">The sequence shown here is derived from an EMBL/GenBank/DDBJ whole genome shotgun (WGS) entry which is preliminary data.</text>
</comment>
<keyword evidence="1" id="KW-0862">Zinc</keyword>
<dbReference type="SMART" id="SM00355">
    <property type="entry name" value="ZnF_C2H2"/>
    <property type="match status" value="4"/>
</dbReference>
<keyword evidence="1" id="KW-0863">Zinc-finger</keyword>
<name>A0ABQ8LJ59_LABRO</name>
<evidence type="ECO:0000313" key="5">
    <source>
        <dbReference type="Proteomes" id="UP000830375"/>
    </source>
</evidence>
<dbReference type="InterPro" id="IPR013087">
    <property type="entry name" value="Znf_C2H2_type"/>
</dbReference>
<evidence type="ECO:0000256" key="1">
    <source>
        <dbReference type="PROSITE-ProRule" id="PRU00042"/>
    </source>
</evidence>
<feature type="region of interest" description="Disordered" evidence="2">
    <location>
        <begin position="869"/>
        <end position="902"/>
    </location>
</feature>
<dbReference type="EMBL" id="JACTAM010000022">
    <property type="protein sequence ID" value="KAI2650707.1"/>
    <property type="molecule type" value="Genomic_DNA"/>
</dbReference>
<proteinExistence type="predicted"/>
<keyword evidence="5" id="KW-1185">Reference proteome</keyword>
<feature type="compositionally biased region" description="Low complexity" evidence="2">
    <location>
        <begin position="877"/>
        <end position="900"/>
    </location>
</feature>
<evidence type="ECO:0000259" key="3">
    <source>
        <dbReference type="PROSITE" id="PS50157"/>
    </source>
</evidence>
<dbReference type="PANTHER" id="PTHR31025">
    <property type="entry name" value="SI:CH211-196P9.1-RELATED"/>
    <property type="match status" value="1"/>
</dbReference>
<keyword evidence="1" id="KW-0479">Metal-binding</keyword>